<sequence length="262" mass="28709">MRLVTWNVNSLRVRLPRVLEFLAEHRPDVLCLQETKTDAAAFPHAELAAAGYVAADHSGGRWAGVAIVARTELGVADPAVGLPGEPAQDESRWIEATVGGELRVASVYVPNGRELESEWYAAKLEFLDAMARRVGELRGDDAGAPLPLVVAGDMNVAPSDLDVYDPAVFATSTHTSAAERTALRAVEQAGLLDAYRQLHPDDVGYTWWDYRQGHFHRGLGLRIDLILASPDLAERLTRVGIERDYRKGSRPSDHVPLVADWT</sequence>
<dbReference type="EMBL" id="CP001854">
    <property type="protein sequence ID" value="ADB49500.1"/>
    <property type="molecule type" value="Genomic_DNA"/>
</dbReference>
<feature type="site" description="Interaction with DNA substrate" evidence="7">
    <location>
        <position position="254"/>
    </location>
</feature>
<evidence type="ECO:0000259" key="8">
    <source>
        <dbReference type="Pfam" id="PF03372"/>
    </source>
</evidence>
<evidence type="ECO:0000256" key="2">
    <source>
        <dbReference type="ARBA" id="ARBA00022723"/>
    </source>
</evidence>
<dbReference type="HOGENOM" id="CLU_027539_0_2_11"/>
<evidence type="ECO:0000256" key="4">
    <source>
        <dbReference type="ARBA" id="ARBA00022842"/>
    </source>
</evidence>
<evidence type="ECO:0000256" key="5">
    <source>
        <dbReference type="PIRSR" id="PIRSR604808-1"/>
    </source>
</evidence>
<dbReference type="Gene3D" id="3.60.10.10">
    <property type="entry name" value="Endonuclease/exonuclease/phosphatase"/>
    <property type="match status" value="1"/>
</dbReference>
<organism evidence="9 10">
    <name type="scientific">Conexibacter woesei (strain DSM 14684 / CCUG 47730 / CIP 108061 / JCM 11494 / NBRC 100937 / ID131577)</name>
    <dbReference type="NCBI Taxonomy" id="469383"/>
    <lineage>
        <taxon>Bacteria</taxon>
        <taxon>Bacillati</taxon>
        <taxon>Actinomycetota</taxon>
        <taxon>Thermoleophilia</taxon>
        <taxon>Solirubrobacterales</taxon>
        <taxon>Conexibacteraceae</taxon>
        <taxon>Conexibacter</taxon>
    </lineage>
</organism>
<feature type="binding site" evidence="6">
    <location>
        <position position="254"/>
    </location>
    <ligand>
        <name>Mg(2+)</name>
        <dbReference type="ChEBI" id="CHEBI:18420"/>
        <label>1</label>
    </ligand>
</feature>
<evidence type="ECO:0000313" key="9">
    <source>
        <dbReference type="EMBL" id="ADB49500.1"/>
    </source>
</evidence>
<feature type="binding site" evidence="6">
    <location>
        <position position="34"/>
    </location>
    <ligand>
        <name>Mg(2+)</name>
        <dbReference type="ChEBI" id="CHEBI:18420"/>
        <label>1</label>
    </ligand>
</feature>
<dbReference type="NCBIfam" id="TIGR00195">
    <property type="entry name" value="exoDNase_III"/>
    <property type="match status" value="1"/>
</dbReference>
<dbReference type="eggNOG" id="COG0708">
    <property type="taxonomic scope" value="Bacteria"/>
</dbReference>
<feature type="binding site" evidence="6">
    <location>
        <position position="253"/>
    </location>
    <ligand>
        <name>Mg(2+)</name>
        <dbReference type="ChEBI" id="CHEBI:18420"/>
        <label>1</label>
    </ligand>
</feature>
<dbReference type="InterPro" id="IPR036691">
    <property type="entry name" value="Endo/exonu/phosph_ase_sf"/>
</dbReference>
<gene>
    <name evidence="9" type="ordered locus">Cwoe_1068</name>
</gene>
<keyword evidence="10" id="KW-1185">Reference proteome</keyword>
<feature type="active site" description="Proton donor/acceptor" evidence="5">
    <location>
        <position position="153"/>
    </location>
</feature>
<feature type="active site" description="Proton acceptor" evidence="5">
    <location>
        <position position="254"/>
    </location>
</feature>
<dbReference type="GO" id="GO:0004519">
    <property type="term" value="F:endonuclease activity"/>
    <property type="evidence" value="ECO:0007669"/>
    <property type="project" value="InterPro"/>
</dbReference>
<keyword evidence="3" id="KW-0378">Hydrolase</keyword>
<dbReference type="SUPFAM" id="SSF56219">
    <property type="entry name" value="DNase I-like"/>
    <property type="match status" value="1"/>
</dbReference>
<dbReference type="GO" id="GO:0006281">
    <property type="term" value="P:DNA repair"/>
    <property type="evidence" value="ECO:0007669"/>
    <property type="project" value="InterPro"/>
</dbReference>
<dbReference type="AlphaFoldDB" id="D3FCM7"/>
<dbReference type="InterPro" id="IPR037493">
    <property type="entry name" value="ExoIII-like"/>
</dbReference>
<reference evidence="10" key="2">
    <citation type="submission" date="2010-01" db="EMBL/GenBank/DDBJ databases">
        <title>The complete genome of Conexibacter woesei DSM 14684.</title>
        <authorList>
            <consortium name="US DOE Joint Genome Institute (JGI-PGF)"/>
            <person name="Lucas S."/>
            <person name="Copeland A."/>
            <person name="Lapidus A."/>
            <person name="Glavina del Rio T."/>
            <person name="Dalin E."/>
            <person name="Tice H."/>
            <person name="Bruce D."/>
            <person name="Goodwin L."/>
            <person name="Pitluck S."/>
            <person name="Kyrpides N."/>
            <person name="Mavromatis K."/>
            <person name="Ivanova N."/>
            <person name="Mikhailova N."/>
            <person name="Chertkov O."/>
            <person name="Brettin T."/>
            <person name="Detter J.C."/>
            <person name="Han C."/>
            <person name="Larimer F."/>
            <person name="Land M."/>
            <person name="Hauser L."/>
            <person name="Markowitz V."/>
            <person name="Cheng J.-F."/>
            <person name="Hugenholtz P."/>
            <person name="Woyke T."/>
            <person name="Wu D."/>
            <person name="Pukall R."/>
            <person name="Steenblock K."/>
            <person name="Schneider S."/>
            <person name="Klenk H.-P."/>
            <person name="Eisen J.A."/>
        </authorList>
    </citation>
    <scope>NUCLEOTIDE SEQUENCE [LARGE SCALE GENOMIC DNA]</scope>
    <source>
        <strain evidence="10">DSM 14684 / CIP 108061 / JCM 11494 / NBRC 100937 / ID131577</strain>
    </source>
</reference>
<feature type="site" description="Important for catalytic activity" evidence="7">
    <location>
        <position position="224"/>
    </location>
</feature>
<dbReference type="InterPro" id="IPR005135">
    <property type="entry name" value="Endo/exonuclease/phosphatase"/>
</dbReference>
<reference evidence="9 10" key="1">
    <citation type="journal article" date="2010" name="Stand. Genomic Sci.">
        <title>Complete genome sequence of Conexibacter woesei type strain (ID131577).</title>
        <authorList>
            <person name="Pukall R."/>
            <person name="Lapidus A."/>
            <person name="Glavina Del Rio T."/>
            <person name="Copeland A."/>
            <person name="Tice H."/>
            <person name="Cheng J.-F."/>
            <person name="Lucas S."/>
            <person name="Chen F."/>
            <person name="Nolan M."/>
            <person name="Bruce D."/>
            <person name="Goodwin L."/>
            <person name="Pitluck S."/>
            <person name="Mavromatis K."/>
            <person name="Ivanova N."/>
            <person name="Ovchinnikova G."/>
            <person name="Pati A."/>
            <person name="Chen A."/>
            <person name="Palaniappan K."/>
            <person name="Land M."/>
            <person name="Hauser L."/>
            <person name="Chang Y.-J."/>
            <person name="Jeffries C.D."/>
            <person name="Chain P."/>
            <person name="Meincke L."/>
            <person name="Sims D."/>
            <person name="Brettin T."/>
            <person name="Detter J.C."/>
            <person name="Rohde M."/>
            <person name="Goeker M."/>
            <person name="Bristow J."/>
            <person name="Eisen J.A."/>
            <person name="Markowitz V."/>
            <person name="Kyrpides N.C."/>
            <person name="Klenk H.-P."/>
            <person name="Hugenholtz P."/>
        </authorList>
    </citation>
    <scope>NUCLEOTIDE SEQUENCE [LARGE SCALE GENOMIC DNA]</scope>
    <source>
        <strain evidence="10">DSM 14684 / CIP 108061 / JCM 11494 / NBRC 100937 / ID131577</strain>
    </source>
</reference>
<feature type="binding site" evidence="6">
    <location>
        <position position="7"/>
    </location>
    <ligand>
        <name>Mg(2+)</name>
        <dbReference type="ChEBI" id="CHEBI:18420"/>
        <label>1</label>
    </ligand>
</feature>
<dbReference type="PROSITE" id="PS00726">
    <property type="entry name" value="AP_NUCLEASE_F1_1"/>
    <property type="match status" value="1"/>
</dbReference>
<feature type="domain" description="Endonuclease/exonuclease/phosphatase" evidence="8">
    <location>
        <begin position="4"/>
        <end position="254"/>
    </location>
</feature>
<evidence type="ECO:0000313" key="10">
    <source>
        <dbReference type="Proteomes" id="UP000008229"/>
    </source>
</evidence>
<comment type="cofactor">
    <cofactor evidence="6">
        <name>Mg(2+)</name>
        <dbReference type="ChEBI" id="CHEBI:18420"/>
    </cofactor>
    <cofactor evidence="6">
        <name>Mn(2+)</name>
        <dbReference type="ChEBI" id="CHEBI:29035"/>
    </cofactor>
    <text evidence="6">Probably binds two magnesium or manganese ions per subunit.</text>
</comment>
<accession>D3FCM7</accession>
<dbReference type="KEGG" id="cwo:Cwoe_1068"/>
<proteinExistence type="inferred from homology"/>
<protein>
    <submittedName>
        <fullName evidence="9">Exodeoxyribonuclease III Xth</fullName>
    </submittedName>
</protein>
<comment type="similarity">
    <text evidence="1">Belongs to the DNA repair enzymes AP/ExoA family.</text>
</comment>
<evidence type="ECO:0000256" key="3">
    <source>
        <dbReference type="ARBA" id="ARBA00022801"/>
    </source>
</evidence>
<dbReference type="STRING" id="469383.Cwoe_1068"/>
<keyword evidence="6" id="KW-0464">Manganese</keyword>
<dbReference type="Pfam" id="PF03372">
    <property type="entry name" value="Exo_endo_phos"/>
    <property type="match status" value="1"/>
</dbReference>
<feature type="binding site" evidence="6">
    <location>
        <position position="155"/>
    </location>
    <ligand>
        <name>Mg(2+)</name>
        <dbReference type="ChEBI" id="CHEBI:18420"/>
        <label>1</label>
    </ligand>
</feature>
<dbReference type="GO" id="GO:0008311">
    <property type="term" value="F:double-stranded DNA 3'-5' DNA exonuclease activity"/>
    <property type="evidence" value="ECO:0007669"/>
    <property type="project" value="InterPro"/>
</dbReference>
<feature type="binding site" evidence="6">
    <location>
        <position position="153"/>
    </location>
    <ligand>
        <name>Mg(2+)</name>
        <dbReference type="ChEBI" id="CHEBI:18420"/>
        <label>1</label>
    </ligand>
</feature>
<feature type="site" description="Transition state stabilizer" evidence="7">
    <location>
        <position position="155"/>
    </location>
</feature>
<evidence type="ECO:0000256" key="7">
    <source>
        <dbReference type="PIRSR" id="PIRSR604808-3"/>
    </source>
</evidence>
<dbReference type="CDD" id="cd09086">
    <property type="entry name" value="ExoIII-like_AP-endo"/>
    <property type="match status" value="1"/>
</dbReference>
<name>D3FCM7_CONWI</name>
<evidence type="ECO:0000256" key="6">
    <source>
        <dbReference type="PIRSR" id="PIRSR604808-2"/>
    </source>
</evidence>
<dbReference type="RefSeq" id="WP_012932552.1">
    <property type="nucleotide sequence ID" value="NC_013739.1"/>
</dbReference>
<keyword evidence="4 6" id="KW-0460">Magnesium</keyword>
<dbReference type="OrthoDB" id="9803914at2"/>
<dbReference type="GO" id="GO:0003677">
    <property type="term" value="F:DNA binding"/>
    <property type="evidence" value="ECO:0007669"/>
    <property type="project" value="InterPro"/>
</dbReference>
<dbReference type="PANTHER" id="PTHR43250:SF2">
    <property type="entry name" value="EXODEOXYRIBONUCLEASE III"/>
    <property type="match status" value="1"/>
</dbReference>
<dbReference type="NCBIfam" id="TIGR00633">
    <property type="entry name" value="xth"/>
    <property type="match status" value="1"/>
</dbReference>
<dbReference type="Proteomes" id="UP000008229">
    <property type="component" value="Chromosome"/>
</dbReference>
<dbReference type="GO" id="GO:0046872">
    <property type="term" value="F:metal ion binding"/>
    <property type="evidence" value="ECO:0007669"/>
    <property type="project" value="UniProtKB-KW"/>
</dbReference>
<evidence type="ECO:0000256" key="1">
    <source>
        <dbReference type="ARBA" id="ARBA00007092"/>
    </source>
</evidence>
<dbReference type="InterPro" id="IPR004808">
    <property type="entry name" value="AP_endonuc_1"/>
</dbReference>
<dbReference type="PANTHER" id="PTHR43250">
    <property type="entry name" value="EXODEOXYRIBONUCLEASE III"/>
    <property type="match status" value="1"/>
</dbReference>
<dbReference type="InterPro" id="IPR020847">
    <property type="entry name" value="AP_endonuclease_F1_BS"/>
</dbReference>
<dbReference type="PROSITE" id="PS51435">
    <property type="entry name" value="AP_NUCLEASE_F1_4"/>
    <property type="match status" value="1"/>
</dbReference>
<feature type="active site" evidence="5">
    <location>
        <position position="108"/>
    </location>
</feature>
<keyword evidence="2 6" id="KW-0479">Metal-binding</keyword>